<accession>A0ABN9RZ54</accession>
<sequence length="173" mass="17989">KVRASAAESLLQTIALSGGLEERVWALLPSAASKAVQRLAGERQGVSLTSFSPCEEDSIQKGTLIQEDGRSSVFVCIAELTPKVWSDLTEGASKASAKEGMSAKDAVAMAAATSLMHSSGQPDANSSIGVADDTAGDALKRAFEHKNWKVRAQSIEALASELATSGDGVKLLE</sequence>
<gene>
    <name evidence="1" type="ORF">PCOR1329_LOCUS24474</name>
</gene>
<evidence type="ECO:0008006" key="3">
    <source>
        <dbReference type="Google" id="ProtNLM"/>
    </source>
</evidence>
<organism evidence="1 2">
    <name type="scientific">Prorocentrum cordatum</name>
    <dbReference type="NCBI Taxonomy" id="2364126"/>
    <lineage>
        <taxon>Eukaryota</taxon>
        <taxon>Sar</taxon>
        <taxon>Alveolata</taxon>
        <taxon>Dinophyceae</taxon>
        <taxon>Prorocentrales</taxon>
        <taxon>Prorocentraceae</taxon>
        <taxon>Prorocentrum</taxon>
    </lineage>
</organism>
<reference evidence="1" key="1">
    <citation type="submission" date="2023-10" db="EMBL/GenBank/DDBJ databases">
        <authorList>
            <person name="Chen Y."/>
            <person name="Shah S."/>
            <person name="Dougan E. K."/>
            <person name="Thang M."/>
            <person name="Chan C."/>
        </authorList>
    </citation>
    <scope>NUCLEOTIDE SEQUENCE [LARGE SCALE GENOMIC DNA]</scope>
</reference>
<dbReference type="Proteomes" id="UP001189429">
    <property type="component" value="Unassembled WGS sequence"/>
</dbReference>
<protein>
    <recommendedName>
        <fullName evidence="3">RING-type E3 ubiquitin transferase</fullName>
    </recommendedName>
</protein>
<feature type="non-terminal residue" evidence="1">
    <location>
        <position position="173"/>
    </location>
</feature>
<dbReference type="EMBL" id="CAUYUJ010008429">
    <property type="protein sequence ID" value="CAK0823910.1"/>
    <property type="molecule type" value="Genomic_DNA"/>
</dbReference>
<evidence type="ECO:0000313" key="2">
    <source>
        <dbReference type="Proteomes" id="UP001189429"/>
    </source>
</evidence>
<name>A0ABN9RZ54_9DINO</name>
<evidence type="ECO:0000313" key="1">
    <source>
        <dbReference type="EMBL" id="CAK0823910.1"/>
    </source>
</evidence>
<comment type="caution">
    <text evidence="1">The sequence shown here is derived from an EMBL/GenBank/DDBJ whole genome shotgun (WGS) entry which is preliminary data.</text>
</comment>
<keyword evidence="2" id="KW-1185">Reference proteome</keyword>
<proteinExistence type="predicted"/>
<feature type="non-terminal residue" evidence="1">
    <location>
        <position position="1"/>
    </location>
</feature>